<evidence type="ECO:0000256" key="5">
    <source>
        <dbReference type="SAM" id="MobiDB-lite"/>
    </source>
</evidence>
<dbReference type="Proteomes" id="UP001652642">
    <property type="component" value="Chromosome 1"/>
</dbReference>
<comment type="similarity">
    <text evidence="2">Belongs to the ripply family.</text>
</comment>
<evidence type="ECO:0000313" key="6">
    <source>
        <dbReference type="Proteomes" id="UP001652642"/>
    </source>
</evidence>
<evidence type="ECO:0000256" key="4">
    <source>
        <dbReference type="ARBA" id="ARBA00023242"/>
    </source>
</evidence>
<evidence type="ECO:0000256" key="2">
    <source>
        <dbReference type="ARBA" id="ARBA00006944"/>
    </source>
</evidence>
<evidence type="ECO:0000256" key="3">
    <source>
        <dbReference type="ARBA" id="ARBA00022473"/>
    </source>
</evidence>
<dbReference type="GeneID" id="110079467"/>
<gene>
    <name evidence="7" type="primary">RIPPLY2</name>
</gene>
<protein>
    <submittedName>
        <fullName evidence="7">Protein ripply2</fullName>
    </submittedName>
</protein>
<feature type="region of interest" description="Disordered" evidence="5">
    <location>
        <begin position="1"/>
        <end position="91"/>
    </location>
</feature>
<organism evidence="6 7">
    <name type="scientific">Pogona vitticeps</name>
    <name type="common">central bearded dragon</name>
    <dbReference type="NCBI Taxonomy" id="103695"/>
    <lineage>
        <taxon>Eukaryota</taxon>
        <taxon>Metazoa</taxon>
        <taxon>Chordata</taxon>
        <taxon>Craniata</taxon>
        <taxon>Vertebrata</taxon>
        <taxon>Euteleostomi</taxon>
        <taxon>Lepidosauria</taxon>
        <taxon>Squamata</taxon>
        <taxon>Bifurcata</taxon>
        <taxon>Unidentata</taxon>
        <taxon>Episquamata</taxon>
        <taxon>Toxicofera</taxon>
        <taxon>Iguania</taxon>
        <taxon>Acrodonta</taxon>
        <taxon>Agamidae</taxon>
        <taxon>Amphibolurinae</taxon>
        <taxon>Pogona</taxon>
    </lineage>
</organism>
<comment type="subcellular location">
    <subcellularLocation>
        <location evidence="1">Nucleus</location>
    </subcellularLocation>
</comment>
<reference evidence="6" key="1">
    <citation type="submission" date="2025-05" db="UniProtKB">
        <authorList>
            <consortium name="RefSeq"/>
        </authorList>
    </citation>
    <scope>NUCLEOTIDE SEQUENCE [LARGE SCALE GENOMIC DNA]</scope>
</reference>
<feature type="compositionally biased region" description="Pro residues" evidence="5">
    <location>
        <begin position="48"/>
        <end position="57"/>
    </location>
</feature>
<keyword evidence="6" id="KW-1185">Reference proteome</keyword>
<reference evidence="7" key="2">
    <citation type="submission" date="2025-08" db="UniProtKB">
        <authorList>
            <consortium name="RefSeq"/>
        </authorList>
    </citation>
    <scope>IDENTIFICATION</scope>
</reference>
<keyword evidence="4" id="KW-0539">Nucleus</keyword>
<dbReference type="PANTHER" id="PTHR16770:SF3">
    <property type="entry name" value="PROTEIN RIPPLY2"/>
    <property type="match status" value="1"/>
</dbReference>
<proteinExistence type="inferred from homology"/>
<evidence type="ECO:0000313" key="7">
    <source>
        <dbReference type="RefSeq" id="XP_072855218.1"/>
    </source>
</evidence>
<feature type="region of interest" description="Disordered" evidence="5">
    <location>
        <begin position="151"/>
        <end position="171"/>
    </location>
</feature>
<dbReference type="InterPro" id="IPR028127">
    <property type="entry name" value="Ripply_fam"/>
</dbReference>
<sequence length="171" mass="19269">MEGGEARGGTSPPPPPPRARRYFGRGLSLERRGHQSTASSPQLCLGNSPPPRPPPPGALNSRLCHQDQPGAEGFWRPWVPTPKDAERQRRRDHRALCSLSETTEDAAKLTQYIHPVRLFWPKSRCFDYLFNEAEALLRNFPVQATISFYEDSESEEGDDELDHDSEAELDC</sequence>
<dbReference type="RefSeq" id="XP_072855218.1">
    <property type="nucleotide sequence ID" value="XM_072999117.1"/>
</dbReference>
<accession>A0ABM5GC32</accession>
<keyword evidence="3" id="KW-0217">Developmental protein</keyword>
<evidence type="ECO:0000256" key="1">
    <source>
        <dbReference type="ARBA" id="ARBA00004123"/>
    </source>
</evidence>
<name>A0ABM5GC32_9SAUR</name>
<dbReference type="PANTHER" id="PTHR16770">
    <property type="entry name" value="PROTEIN RIPPLY-LIKE"/>
    <property type="match status" value="1"/>
</dbReference>
<dbReference type="Pfam" id="PF14998">
    <property type="entry name" value="Ripply"/>
    <property type="match status" value="1"/>
</dbReference>